<dbReference type="GO" id="GO:0015818">
    <property type="term" value="P:isoleucine transport"/>
    <property type="evidence" value="ECO:0007669"/>
    <property type="project" value="TreeGrafter"/>
</dbReference>
<name>A0A0R1GVL2_9LACO</name>
<feature type="transmembrane region" description="Helical" evidence="9">
    <location>
        <begin position="203"/>
        <end position="222"/>
    </location>
</feature>
<dbReference type="InterPro" id="IPR004685">
    <property type="entry name" value="Brnchd-chn_aa_trnsp_Livcs"/>
</dbReference>
<comment type="subcellular location">
    <subcellularLocation>
        <location evidence="1 9">Cell membrane</location>
        <topology evidence="1 9">Multi-pass membrane protein</topology>
    </subcellularLocation>
</comment>
<keyword evidence="6 9" id="KW-0029">Amino-acid transport</keyword>
<evidence type="ECO:0000313" key="10">
    <source>
        <dbReference type="EMBL" id="KRK38079.1"/>
    </source>
</evidence>
<feature type="transmembrane region" description="Helical" evidence="9">
    <location>
        <begin position="379"/>
        <end position="398"/>
    </location>
</feature>
<feature type="transmembrane region" description="Helical" evidence="9">
    <location>
        <begin position="86"/>
        <end position="104"/>
    </location>
</feature>
<comment type="function">
    <text evidence="9">Component of the transport system for branched-chain amino acids.</text>
</comment>
<evidence type="ECO:0000256" key="6">
    <source>
        <dbReference type="ARBA" id="ARBA00022970"/>
    </source>
</evidence>
<dbReference type="NCBIfam" id="TIGR00796">
    <property type="entry name" value="livcs"/>
    <property type="match status" value="1"/>
</dbReference>
<dbReference type="GO" id="GO:0015190">
    <property type="term" value="F:L-leucine transmembrane transporter activity"/>
    <property type="evidence" value="ECO:0007669"/>
    <property type="project" value="TreeGrafter"/>
</dbReference>
<feature type="transmembrane region" description="Helical" evidence="9">
    <location>
        <begin position="45"/>
        <end position="66"/>
    </location>
</feature>
<feature type="transmembrane region" description="Helical" evidence="9">
    <location>
        <begin position="242"/>
        <end position="263"/>
    </location>
</feature>
<feature type="transmembrane region" description="Helical" evidence="9">
    <location>
        <begin position="157"/>
        <end position="175"/>
    </location>
</feature>
<feature type="transmembrane region" description="Helical" evidence="9">
    <location>
        <begin position="324"/>
        <end position="343"/>
    </location>
</feature>
<evidence type="ECO:0000256" key="2">
    <source>
        <dbReference type="ARBA" id="ARBA00008540"/>
    </source>
</evidence>
<evidence type="ECO:0000256" key="7">
    <source>
        <dbReference type="ARBA" id="ARBA00022989"/>
    </source>
</evidence>
<feature type="transmembrane region" description="Helical" evidence="9">
    <location>
        <begin position="290"/>
        <end position="312"/>
    </location>
</feature>
<keyword evidence="5 9" id="KW-0812">Transmembrane</keyword>
<evidence type="ECO:0000256" key="9">
    <source>
        <dbReference type="RuleBase" id="RU362122"/>
    </source>
</evidence>
<keyword evidence="8 9" id="KW-0472">Membrane</keyword>
<sequence>MNDLNEPQTGIKKYFVIASLLFGLFFGAGNLIFPIHLGQMAGSHWLVATLGFLTASVLMPLLAILVISKSNASGIRDLGNPAGTKFALLFMILVQVTIGPLYATPRVATVSFAVGIKPLLGGQHSQLALLIYSALFFAVAFYFANRESTIIDTVGKIMNPLFLILLATLFVLAMLNPMGNPNLEAGQANFGNGTYFKGFLEGYNTLDMLAGLVFGGAVVNSVREMGYRKKRDVERITSLSGILTFLLTGLIYVGLILLGAMSLGKEQIAAEGGTTLVQIVRHLMGEPGQLFLAALIILACLTTAIGLLTSFAEDFHRSFSKLSYRAWLTISTVASFGVANIGLEKLIRWSVPILMFLYPIVIVLVLLGLTVYDAPAAKQLYRGTLLLTIVPALLDFVVKLPKQISGSAFGQAIANIQSHLPFYDIGLTWIIPSIIGFLISWIYYMLRYRKIGLTK</sequence>
<dbReference type="Proteomes" id="UP000050909">
    <property type="component" value="Unassembled WGS sequence"/>
</dbReference>
<evidence type="ECO:0000256" key="4">
    <source>
        <dbReference type="ARBA" id="ARBA00022475"/>
    </source>
</evidence>
<keyword evidence="11" id="KW-1185">Reference proteome</keyword>
<dbReference type="GO" id="GO:0005304">
    <property type="term" value="F:L-valine transmembrane transporter activity"/>
    <property type="evidence" value="ECO:0007669"/>
    <property type="project" value="TreeGrafter"/>
</dbReference>
<protein>
    <recommendedName>
        <fullName evidence="9">Branched-chain amino acid transport system carrier protein</fullName>
    </recommendedName>
</protein>
<dbReference type="AlphaFoldDB" id="A0A0R1GVL2"/>
<accession>A0A0R1GVL2</accession>
<proteinExistence type="inferred from homology"/>
<evidence type="ECO:0000313" key="11">
    <source>
        <dbReference type="Proteomes" id="UP000050909"/>
    </source>
</evidence>
<evidence type="ECO:0000256" key="1">
    <source>
        <dbReference type="ARBA" id="ARBA00004651"/>
    </source>
</evidence>
<dbReference type="GO" id="GO:0005886">
    <property type="term" value="C:plasma membrane"/>
    <property type="evidence" value="ECO:0007669"/>
    <property type="project" value="UniProtKB-SubCell"/>
</dbReference>
<feature type="transmembrane region" description="Helical" evidence="9">
    <location>
        <begin position="427"/>
        <end position="446"/>
    </location>
</feature>
<feature type="transmembrane region" description="Helical" evidence="9">
    <location>
        <begin position="14"/>
        <end position="33"/>
    </location>
</feature>
<feature type="transmembrane region" description="Helical" evidence="9">
    <location>
        <begin position="349"/>
        <end position="372"/>
    </location>
</feature>
<dbReference type="Gene3D" id="1.20.1740.10">
    <property type="entry name" value="Amino acid/polyamine transporter I"/>
    <property type="match status" value="1"/>
</dbReference>
<dbReference type="PANTHER" id="PTHR30588">
    <property type="entry name" value="BRANCHED-CHAIN AMINO ACID TRANSPORT SYSTEM 2 CARRIER PROTEIN"/>
    <property type="match status" value="1"/>
</dbReference>
<evidence type="ECO:0000256" key="8">
    <source>
        <dbReference type="ARBA" id="ARBA00023136"/>
    </source>
</evidence>
<gene>
    <name evidence="10" type="ORF">FC62_GL000851</name>
</gene>
<dbReference type="Pfam" id="PF05525">
    <property type="entry name" value="Branch_AA_trans"/>
    <property type="match status" value="1"/>
</dbReference>
<keyword evidence="3 9" id="KW-0813">Transport</keyword>
<evidence type="ECO:0000256" key="5">
    <source>
        <dbReference type="ARBA" id="ARBA00022692"/>
    </source>
</evidence>
<dbReference type="GO" id="GO:0015188">
    <property type="term" value="F:L-isoleucine transmembrane transporter activity"/>
    <property type="evidence" value="ECO:0007669"/>
    <property type="project" value="TreeGrafter"/>
</dbReference>
<keyword evidence="7 9" id="KW-1133">Transmembrane helix</keyword>
<dbReference type="PATRIC" id="fig|1423722.3.peg.867"/>
<feature type="transmembrane region" description="Helical" evidence="9">
    <location>
        <begin position="124"/>
        <end position="145"/>
    </location>
</feature>
<dbReference type="RefSeq" id="WP_056946763.1">
    <property type="nucleotide sequence ID" value="NZ_AZCV01000002.1"/>
</dbReference>
<organism evidence="10 11">
    <name type="scientific">Amylolactobacillus amylotrophicus DSM 20534</name>
    <dbReference type="NCBI Taxonomy" id="1423722"/>
    <lineage>
        <taxon>Bacteria</taxon>
        <taxon>Bacillati</taxon>
        <taxon>Bacillota</taxon>
        <taxon>Bacilli</taxon>
        <taxon>Lactobacillales</taxon>
        <taxon>Lactobacillaceae</taxon>
        <taxon>Amylolactobacillus</taxon>
    </lineage>
</organism>
<reference evidence="10 11" key="1">
    <citation type="journal article" date="2015" name="Genome Announc.">
        <title>Expanding the biotechnology potential of lactobacilli through comparative genomics of 213 strains and associated genera.</title>
        <authorList>
            <person name="Sun Z."/>
            <person name="Harris H.M."/>
            <person name="McCann A."/>
            <person name="Guo C."/>
            <person name="Argimon S."/>
            <person name="Zhang W."/>
            <person name="Yang X."/>
            <person name="Jeffery I.B."/>
            <person name="Cooney J.C."/>
            <person name="Kagawa T.F."/>
            <person name="Liu W."/>
            <person name="Song Y."/>
            <person name="Salvetti E."/>
            <person name="Wrobel A."/>
            <person name="Rasinkangas P."/>
            <person name="Parkhill J."/>
            <person name="Rea M.C."/>
            <person name="O'Sullivan O."/>
            <person name="Ritari J."/>
            <person name="Douillard F.P."/>
            <person name="Paul Ross R."/>
            <person name="Yang R."/>
            <person name="Briner A.E."/>
            <person name="Felis G.E."/>
            <person name="de Vos W.M."/>
            <person name="Barrangou R."/>
            <person name="Klaenhammer T.R."/>
            <person name="Caufield P.W."/>
            <person name="Cui Y."/>
            <person name="Zhang H."/>
            <person name="O'Toole P.W."/>
        </authorList>
    </citation>
    <scope>NUCLEOTIDE SEQUENCE [LARGE SCALE GENOMIC DNA]</scope>
    <source>
        <strain evidence="10 11">DSM 20534</strain>
    </source>
</reference>
<evidence type="ECO:0000256" key="3">
    <source>
        <dbReference type="ARBA" id="ARBA00022448"/>
    </source>
</evidence>
<dbReference type="GO" id="GO:0015820">
    <property type="term" value="P:L-leucine transport"/>
    <property type="evidence" value="ECO:0007669"/>
    <property type="project" value="TreeGrafter"/>
</dbReference>
<dbReference type="PANTHER" id="PTHR30588:SF0">
    <property type="entry name" value="BRANCHED-CHAIN AMINO ACID PERMEASE BRNQ"/>
    <property type="match status" value="1"/>
</dbReference>
<comment type="similarity">
    <text evidence="2 9">Belongs to the branched chain amino acid transporter family.</text>
</comment>
<keyword evidence="4" id="KW-1003">Cell membrane</keyword>
<comment type="caution">
    <text evidence="10">The sequence shown here is derived from an EMBL/GenBank/DDBJ whole genome shotgun (WGS) entry which is preliminary data.</text>
</comment>
<dbReference type="EMBL" id="AZCV01000002">
    <property type="protein sequence ID" value="KRK38079.1"/>
    <property type="molecule type" value="Genomic_DNA"/>
</dbReference>